<reference evidence="1" key="1">
    <citation type="submission" date="2017-06" db="EMBL/GenBank/DDBJ databases">
        <title>Novel phages from South African skin metaviromes.</title>
        <authorList>
            <person name="van Zyl L.J."/>
            <person name="Abrahams Y."/>
            <person name="Stander E.A."/>
            <person name="Kirby B.M."/>
            <person name="Clavaud C."/>
            <person name="Farcet C."/>
            <person name="Breton L."/>
            <person name="Trindade M.I."/>
        </authorList>
    </citation>
    <scope>NUCLEOTIDE SEQUENCE</scope>
</reference>
<name>A0A2H4JD64_9CAUD</name>
<sequence length="141" mass="16249">MAYFETKIHVYETVETYITKCKRKSCYFEECVEFEYPCISTRYVEYSIVIGFSYPDVAENDMAILRRCVDETVYSVSAIINPAVASCNVLNQSCINAINNSMFLANTKGRDEFYGCLRRSGLSDEIINASRVEVFIRKDYN</sequence>
<gene>
    <name evidence="1" type="ORF">10S9_24</name>
</gene>
<proteinExistence type="predicted"/>
<evidence type="ECO:0000313" key="1">
    <source>
        <dbReference type="EMBL" id="ASN70278.1"/>
    </source>
</evidence>
<accession>A0A2H4JD64</accession>
<dbReference type="EMBL" id="MF417904">
    <property type="protein sequence ID" value="ASN70278.1"/>
    <property type="molecule type" value="Genomic_DNA"/>
</dbReference>
<protein>
    <submittedName>
        <fullName evidence="1">Uncharacterized protein</fullName>
    </submittedName>
</protein>
<organism evidence="1">
    <name type="scientific">uncultured Caudovirales phage</name>
    <dbReference type="NCBI Taxonomy" id="2100421"/>
    <lineage>
        <taxon>Viruses</taxon>
        <taxon>Duplodnaviria</taxon>
        <taxon>Heunggongvirae</taxon>
        <taxon>Uroviricota</taxon>
        <taxon>Caudoviricetes</taxon>
        <taxon>Peduoviridae</taxon>
        <taxon>Maltschvirus</taxon>
        <taxon>Maltschvirus maltsch</taxon>
    </lineage>
</organism>